<dbReference type="AlphaFoldDB" id="A0A4Y7Q254"/>
<organism evidence="1 2">
    <name type="scientific">Rickenella mellea</name>
    <dbReference type="NCBI Taxonomy" id="50990"/>
    <lineage>
        <taxon>Eukaryota</taxon>
        <taxon>Fungi</taxon>
        <taxon>Dikarya</taxon>
        <taxon>Basidiomycota</taxon>
        <taxon>Agaricomycotina</taxon>
        <taxon>Agaricomycetes</taxon>
        <taxon>Hymenochaetales</taxon>
        <taxon>Rickenellaceae</taxon>
        <taxon>Rickenella</taxon>
    </lineage>
</organism>
<evidence type="ECO:0000313" key="2">
    <source>
        <dbReference type="Proteomes" id="UP000294933"/>
    </source>
</evidence>
<dbReference type="Proteomes" id="UP000294933">
    <property type="component" value="Unassembled WGS sequence"/>
</dbReference>
<dbReference type="EMBL" id="ML170179">
    <property type="protein sequence ID" value="TDL21733.1"/>
    <property type="molecule type" value="Genomic_DNA"/>
</dbReference>
<evidence type="ECO:0000313" key="1">
    <source>
        <dbReference type="EMBL" id="TDL21733.1"/>
    </source>
</evidence>
<keyword evidence="2" id="KW-1185">Reference proteome</keyword>
<proteinExistence type="predicted"/>
<reference evidence="1 2" key="1">
    <citation type="submission" date="2018-06" db="EMBL/GenBank/DDBJ databases">
        <title>A transcriptomic atlas of mushroom development highlights an independent origin of complex multicellularity.</title>
        <authorList>
            <consortium name="DOE Joint Genome Institute"/>
            <person name="Krizsan K."/>
            <person name="Almasi E."/>
            <person name="Merenyi Z."/>
            <person name="Sahu N."/>
            <person name="Viragh M."/>
            <person name="Koszo T."/>
            <person name="Mondo S."/>
            <person name="Kiss B."/>
            <person name="Balint B."/>
            <person name="Kues U."/>
            <person name="Barry K."/>
            <person name="Hegedus J.C."/>
            <person name="Henrissat B."/>
            <person name="Johnson J."/>
            <person name="Lipzen A."/>
            <person name="Ohm R."/>
            <person name="Nagy I."/>
            <person name="Pangilinan J."/>
            <person name="Yan J."/>
            <person name="Xiong Y."/>
            <person name="Grigoriev I.V."/>
            <person name="Hibbett D.S."/>
            <person name="Nagy L.G."/>
        </authorList>
    </citation>
    <scope>NUCLEOTIDE SEQUENCE [LARGE SCALE GENOMIC DNA]</scope>
    <source>
        <strain evidence="1 2">SZMC22713</strain>
    </source>
</reference>
<protein>
    <submittedName>
        <fullName evidence="1">Uncharacterized protein</fullName>
    </submittedName>
</protein>
<gene>
    <name evidence="1" type="ORF">BD410DRAFT_288801</name>
</gene>
<sequence>MPQPPWSTSVVDEHFGIKNVACCWLERKKNAISILRPPCAATVLPSLSPLLSPEPPFPLSSSIHMHRRISSHDWHSRLFDRQACRACMTAQPAMGSDSELWCTPGCRRLRRPDKHKLSVWTMSRCGGGHPQHIRCCVELQNHRELTYLCCLSFDEHPRFGNAIGTRE</sequence>
<accession>A0A4Y7Q254</accession>
<name>A0A4Y7Q254_9AGAM</name>
<dbReference type="VEuPathDB" id="FungiDB:BD410DRAFT_288801"/>